<gene>
    <name evidence="2" type="ORF">O0Q50_28485</name>
</gene>
<organism evidence="2 3">
    <name type="scientific">Priestia aryabhattai</name>
    <name type="common">Bacillus aryabhattai</name>
    <dbReference type="NCBI Taxonomy" id="412384"/>
    <lineage>
        <taxon>Bacteria</taxon>
        <taxon>Bacillati</taxon>
        <taxon>Bacillota</taxon>
        <taxon>Bacilli</taxon>
        <taxon>Bacillales</taxon>
        <taxon>Bacillaceae</taxon>
        <taxon>Priestia</taxon>
    </lineage>
</organism>
<reference evidence="2" key="2">
    <citation type="submission" date="2022-12" db="EMBL/GenBank/DDBJ databases">
        <authorList>
            <person name="Dechsakulwatana C."/>
            <person name="Rungsihiranrut A."/>
            <person name="Muangchinda C."/>
            <person name="Ningthoujam R."/>
            <person name="Klankeo P."/>
            <person name="Pinyakong O."/>
        </authorList>
    </citation>
    <scope>NUCLEOTIDE SEQUENCE</scope>
    <source>
        <strain evidence="2">TL01-2</strain>
    </source>
</reference>
<keyword evidence="1" id="KW-0812">Transmembrane</keyword>
<sequence>MKKNKKSISFVLLIFLVLPQLNLISFHPFFLMVCLYLAYNFVFYRVPISKKIFRRAIVLGLLLVTAIASFLYSFSNPMADAIRDSIYLIYPILMLIIGYIQMLKFKDVKVILKTIIVAAVILSLIHLGKLIINPTVLSGTIRDIRLALGNGYTLTVIALGIMIYSKRYNLDIIKKRSTKFWFILLCLSSLVLSLSRTLPIMLAIFVICLGWRSLPKRTKIRLYKRNIHLKISVSIFALLLFGLIMIPVSQTSAYSQLSDKFLNSLSEVHIEEYRTIQDINHNWRGYEAYRALIEYDNFDPVQKVIGGGLGKLVDLNMTIMLAGKVYREVPIIHNGYMYILVKTGALGIILYLYFLFTVVKDGFNFQRNALKKNDKLLGRLMISAGISVLITTYINTGMYKPESAYEYLLLIGSLYGYLHLEKQKQHQTNNEVGENETNIA</sequence>
<protein>
    <recommendedName>
        <fullName evidence="4">O-antigen polymerase</fullName>
    </recommendedName>
</protein>
<feature type="transmembrane region" description="Helical" evidence="1">
    <location>
        <begin position="404"/>
        <end position="420"/>
    </location>
</feature>
<feature type="transmembrane region" description="Helical" evidence="1">
    <location>
        <begin position="336"/>
        <end position="356"/>
    </location>
</feature>
<proteinExistence type="predicted"/>
<feature type="transmembrane region" description="Helical" evidence="1">
    <location>
        <begin position="227"/>
        <end position="248"/>
    </location>
</feature>
<evidence type="ECO:0000313" key="2">
    <source>
        <dbReference type="EMBL" id="MDU9695139.1"/>
    </source>
</evidence>
<name>A0AAX6NH52_PRIAR</name>
<feature type="transmembrane region" description="Helical" evidence="1">
    <location>
        <begin position="110"/>
        <end position="132"/>
    </location>
</feature>
<reference evidence="2" key="1">
    <citation type="journal article" date="2022" name="J Environ Chem Eng">
        <title>Biodegradation of petroleum oil using a constructed nonpathogenic and heavy metal-tolerant bacterial consortium isolated from marine sponges.</title>
        <authorList>
            <person name="Dechsakulwatana C."/>
            <person name="Rungsihiranrut A."/>
            <person name="Muangchinda C."/>
            <person name="Ningthoujam R."/>
            <person name="Klankeo P."/>
            <person name="Pinyakong O."/>
        </authorList>
    </citation>
    <scope>NUCLEOTIDE SEQUENCE</scope>
    <source>
        <strain evidence="2">TL01-2</strain>
    </source>
</reference>
<feature type="transmembrane region" description="Helical" evidence="1">
    <location>
        <begin position="176"/>
        <end position="192"/>
    </location>
</feature>
<dbReference type="Proteomes" id="UP001269400">
    <property type="component" value="Unassembled WGS sequence"/>
</dbReference>
<dbReference type="AlphaFoldDB" id="A0AAX6NH52"/>
<evidence type="ECO:0000313" key="3">
    <source>
        <dbReference type="Proteomes" id="UP001269400"/>
    </source>
</evidence>
<dbReference type="RefSeq" id="WP_316911597.1">
    <property type="nucleotide sequence ID" value="NZ_JAPTGD010000005.1"/>
</dbReference>
<feature type="transmembrane region" description="Helical" evidence="1">
    <location>
        <begin position="376"/>
        <end position="398"/>
    </location>
</feature>
<keyword evidence="1" id="KW-1133">Transmembrane helix</keyword>
<keyword evidence="1" id="KW-0472">Membrane</keyword>
<feature type="transmembrane region" description="Helical" evidence="1">
    <location>
        <begin position="144"/>
        <end position="164"/>
    </location>
</feature>
<evidence type="ECO:0008006" key="4">
    <source>
        <dbReference type="Google" id="ProtNLM"/>
    </source>
</evidence>
<comment type="caution">
    <text evidence="2">The sequence shown here is derived from an EMBL/GenBank/DDBJ whole genome shotgun (WGS) entry which is preliminary data.</text>
</comment>
<accession>A0AAX6NH52</accession>
<feature type="transmembrane region" description="Helical" evidence="1">
    <location>
        <begin position="86"/>
        <end position="103"/>
    </location>
</feature>
<evidence type="ECO:0000256" key="1">
    <source>
        <dbReference type="SAM" id="Phobius"/>
    </source>
</evidence>
<feature type="transmembrane region" description="Helical" evidence="1">
    <location>
        <begin position="56"/>
        <end position="74"/>
    </location>
</feature>
<dbReference type="EMBL" id="JAPTGD010000005">
    <property type="protein sequence ID" value="MDU9695139.1"/>
    <property type="molecule type" value="Genomic_DNA"/>
</dbReference>